<evidence type="ECO:0000313" key="1">
    <source>
        <dbReference type="EMBL" id="OYD08913.1"/>
    </source>
</evidence>
<accession>A0A235B9D0</accession>
<dbReference type="AlphaFoldDB" id="A0A235B9D0"/>
<reference evidence="1 2" key="1">
    <citation type="submission" date="2017-07" db="EMBL/GenBank/DDBJ databases">
        <title>The genome sequence of Paludifilum halophilum highlights mechanisms for microbial adaptation to high salt environemnts.</title>
        <authorList>
            <person name="Belbahri L."/>
        </authorList>
    </citation>
    <scope>NUCLEOTIDE SEQUENCE [LARGE SCALE GENOMIC DNA]</scope>
    <source>
        <strain evidence="1 2">DSM 102817</strain>
    </source>
</reference>
<dbReference type="OrthoDB" id="2988713at2"/>
<dbReference type="RefSeq" id="WP_094263261.1">
    <property type="nucleotide sequence ID" value="NZ_NOWF01000002.1"/>
</dbReference>
<sequence length="109" mass="12814">MLERMRDRLIRRLISAETCLKVTSRTYAGVPFLYILPGKSQDEKKISQSIRRTAAHLTRHTELSWECSYVRTSGEELVYRFRFLYPDQKSFCCGNQCSDCVLQRRQTKG</sequence>
<keyword evidence="2" id="KW-1185">Reference proteome</keyword>
<name>A0A235B9D0_9BACL</name>
<evidence type="ECO:0000313" key="2">
    <source>
        <dbReference type="Proteomes" id="UP000215459"/>
    </source>
</evidence>
<dbReference type="EMBL" id="NOWF01000002">
    <property type="protein sequence ID" value="OYD08913.1"/>
    <property type="molecule type" value="Genomic_DNA"/>
</dbReference>
<comment type="caution">
    <text evidence="1">The sequence shown here is derived from an EMBL/GenBank/DDBJ whole genome shotgun (WGS) entry which is preliminary data.</text>
</comment>
<protein>
    <submittedName>
        <fullName evidence="1">Uncharacterized protein</fullName>
    </submittedName>
</protein>
<proteinExistence type="predicted"/>
<gene>
    <name evidence="1" type="ORF">CHM34_03785</name>
</gene>
<dbReference type="Proteomes" id="UP000215459">
    <property type="component" value="Unassembled WGS sequence"/>
</dbReference>
<organism evidence="1 2">
    <name type="scientific">Paludifilum halophilum</name>
    <dbReference type="NCBI Taxonomy" id="1642702"/>
    <lineage>
        <taxon>Bacteria</taxon>
        <taxon>Bacillati</taxon>
        <taxon>Bacillota</taxon>
        <taxon>Bacilli</taxon>
        <taxon>Bacillales</taxon>
        <taxon>Thermoactinomycetaceae</taxon>
        <taxon>Paludifilum</taxon>
    </lineage>
</organism>